<evidence type="ECO:0000256" key="1">
    <source>
        <dbReference type="ARBA" id="ARBA00004442"/>
    </source>
</evidence>
<sequence>MGNFTGGGVNAITRSGSNDLSASIYGFGRNQNTIGKSVTEPRTKAADFYNYQTGFRVGGAVVKDKVFFFLNGEIARNATPLAFTPGSPESRVTIANVQRIAAAANTDLYGRYDVGSYGDITARTESNKIFGRLDFNLSENNTLTLRHNYVDAFDDNIGRTSNNFRFGNNAYKFSNKTNSTVAELNSRFLGGFSNKLILTYTAIRDSRDVVGQAGPAFQIVDNGITYNLGQDRTR</sequence>
<dbReference type="InterPro" id="IPR057601">
    <property type="entry name" value="Oar-like_b-barrel"/>
</dbReference>
<dbReference type="Proteomes" id="UP001596513">
    <property type="component" value="Unassembled WGS sequence"/>
</dbReference>
<name>A0ABW2UBA0_9BACT</name>
<evidence type="ECO:0000313" key="6">
    <source>
        <dbReference type="Proteomes" id="UP001596513"/>
    </source>
</evidence>
<protein>
    <recommendedName>
        <fullName evidence="4">TonB-dependent transporter Oar-like beta-barrel domain-containing protein</fullName>
    </recommendedName>
</protein>
<dbReference type="Pfam" id="PF25183">
    <property type="entry name" value="OMP_b-brl_4"/>
    <property type="match status" value="1"/>
</dbReference>
<keyword evidence="6" id="KW-1185">Reference proteome</keyword>
<evidence type="ECO:0000259" key="4">
    <source>
        <dbReference type="Pfam" id="PF25183"/>
    </source>
</evidence>
<dbReference type="EMBL" id="JBHTEK010000001">
    <property type="protein sequence ID" value="MFC7670096.1"/>
    <property type="molecule type" value="Genomic_DNA"/>
</dbReference>
<evidence type="ECO:0000313" key="5">
    <source>
        <dbReference type="EMBL" id="MFC7670096.1"/>
    </source>
</evidence>
<keyword evidence="3" id="KW-0998">Cell outer membrane</keyword>
<organism evidence="5 6">
    <name type="scientific">Hymenobacter humi</name>
    <dbReference type="NCBI Taxonomy" id="1411620"/>
    <lineage>
        <taxon>Bacteria</taxon>
        <taxon>Pseudomonadati</taxon>
        <taxon>Bacteroidota</taxon>
        <taxon>Cytophagia</taxon>
        <taxon>Cytophagales</taxon>
        <taxon>Hymenobacteraceae</taxon>
        <taxon>Hymenobacter</taxon>
    </lineage>
</organism>
<accession>A0ABW2UBA0</accession>
<feature type="domain" description="TonB-dependent transporter Oar-like beta-barrel" evidence="4">
    <location>
        <begin position="12"/>
        <end position="90"/>
    </location>
</feature>
<keyword evidence="2" id="KW-0472">Membrane</keyword>
<proteinExistence type="predicted"/>
<dbReference type="Gene3D" id="2.40.170.20">
    <property type="entry name" value="TonB-dependent receptor, beta-barrel domain"/>
    <property type="match status" value="1"/>
</dbReference>
<evidence type="ECO:0000256" key="3">
    <source>
        <dbReference type="ARBA" id="ARBA00023237"/>
    </source>
</evidence>
<comment type="caution">
    <text evidence="5">The sequence shown here is derived from an EMBL/GenBank/DDBJ whole genome shotgun (WGS) entry which is preliminary data.</text>
</comment>
<reference evidence="6" key="1">
    <citation type="journal article" date="2019" name="Int. J. Syst. Evol. Microbiol.">
        <title>The Global Catalogue of Microorganisms (GCM) 10K type strain sequencing project: providing services to taxonomists for standard genome sequencing and annotation.</title>
        <authorList>
            <consortium name="The Broad Institute Genomics Platform"/>
            <consortium name="The Broad Institute Genome Sequencing Center for Infectious Disease"/>
            <person name="Wu L."/>
            <person name="Ma J."/>
        </authorList>
    </citation>
    <scope>NUCLEOTIDE SEQUENCE [LARGE SCALE GENOMIC DNA]</scope>
    <source>
        <strain evidence="6">JCM 19635</strain>
    </source>
</reference>
<dbReference type="InterPro" id="IPR036942">
    <property type="entry name" value="Beta-barrel_TonB_sf"/>
</dbReference>
<dbReference type="SUPFAM" id="SSF56935">
    <property type="entry name" value="Porins"/>
    <property type="match status" value="1"/>
</dbReference>
<evidence type="ECO:0000256" key="2">
    <source>
        <dbReference type="ARBA" id="ARBA00023136"/>
    </source>
</evidence>
<gene>
    <name evidence="5" type="ORF">ACFQT0_24045</name>
</gene>
<comment type="subcellular location">
    <subcellularLocation>
        <location evidence="1">Cell outer membrane</location>
    </subcellularLocation>
</comment>
<dbReference type="RefSeq" id="WP_380205561.1">
    <property type="nucleotide sequence ID" value="NZ_JBHTEK010000001.1"/>
</dbReference>